<dbReference type="NCBIfam" id="TIGR01167">
    <property type="entry name" value="LPXTG_anchor"/>
    <property type="match status" value="1"/>
</dbReference>
<comment type="caution">
    <text evidence="3">The sequence shown here is derived from an EMBL/GenBank/DDBJ whole genome shotgun (WGS) entry which is preliminary data.</text>
</comment>
<reference evidence="3 4" key="1">
    <citation type="submission" date="2019-09" db="EMBL/GenBank/DDBJ databases">
        <title>Phylogeny of genus Pseudoclavibacter and closely related genus.</title>
        <authorList>
            <person name="Li Y."/>
        </authorList>
    </citation>
    <scope>NUCLEOTIDE SEQUENCE [LARGE SCALE GENOMIC DNA]</scope>
    <source>
        <strain evidence="3 4">KCTC 13959</strain>
    </source>
</reference>
<evidence type="ECO:0000313" key="4">
    <source>
        <dbReference type="Proteomes" id="UP000433493"/>
    </source>
</evidence>
<feature type="compositionally biased region" description="Polar residues" evidence="1">
    <location>
        <begin position="15"/>
        <end position="33"/>
    </location>
</feature>
<name>A0A7J5BH50_9MICO</name>
<keyword evidence="2" id="KW-0472">Membrane</keyword>
<dbReference type="OrthoDB" id="9764271at2"/>
<feature type="transmembrane region" description="Helical" evidence="2">
    <location>
        <begin position="49"/>
        <end position="69"/>
    </location>
</feature>
<feature type="region of interest" description="Disordered" evidence="1">
    <location>
        <begin position="1"/>
        <end position="33"/>
    </location>
</feature>
<dbReference type="Proteomes" id="UP000433493">
    <property type="component" value="Unassembled WGS sequence"/>
</dbReference>
<evidence type="ECO:0000313" key="3">
    <source>
        <dbReference type="EMBL" id="KAB1644739.1"/>
    </source>
</evidence>
<keyword evidence="2" id="KW-1133">Transmembrane helix</keyword>
<dbReference type="AlphaFoldDB" id="A0A7J5BH50"/>
<dbReference type="EMBL" id="WBKB01000001">
    <property type="protein sequence ID" value="KAB1644739.1"/>
    <property type="molecule type" value="Genomic_DNA"/>
</dbReference>
<accession>A0A7J5BH50</accession>
<protein>
    <submittedName>
        <fullName evidence="3">LPXTG cell wall anchor domain-containing protein</fullName>
    </submittedName>
</protein>
<proteinExistence type="predicted"/>
<evidence type="ECO:0000256" key="1">
    <source>
        <dbReference type="SAM" id="MobiDB-lite"/>
    </source>
</evidence>
<evidence type="ECO:0000256" key="2">
    <source>
        <dbReference type="SAM" id="Phobius"/>
    </source>
</evidence>
<gene>
    <name evidence="3" type="ORF">F8O05_00185</name>
</gene>
<sequence length="74" mass="7574">MIPPRSQTDDPDTAATESESDSGLTVVPSVSTESQADQDALAQTGAAQLLVMLGIIVSLGVLGATLIVARRKHA</sequence>
<keyword evidence="2" id="KW-0812">Transmembrane</keyword>
<organism evidence="3 4">
    <name type="scientific">Gulosibacter chungangensis</name>
    <dbReference type="NCBI Taxonomy" id="979746"/>
    <lineage>
        <taxon>Bacteria</taxon>
        <taxon>Bacillati</taxon>
        <taxon>Actinomycetota</taxon>
        <taxon>Actinomycetes</taxon>
        <taxon>Micrococcales</taxon>
        <taxon>Microbacteriaceae</taxon>
        <taxon>Gulosibacter</taxon>
    </lineage>
</organism>
<keyword evidence="4" id="KW-1185">Reference proteome</keyword>